<evidence type="ECO:0000256" key="1">
    <source>
        <dbReference type="SAM" id="Phobius"/>
    </source>
</evidence>
<name>A0A553PJE8_TIGCA</name>
<keyword evidence="1" id="KW-1133">Transmembrane helix</keyword>
<comment type="caution">
    <text evidence="2">The sequence shown here is derived from an EMBL/GenBank/DDBJ whole genome shotgun (WGS) entry which is preliminary data.</text>
</comment>
<sequence length="228" mass="25664">MPTTGTTTKINSLSQDHPATILNVLSSSQGFKVNTILSQSQQLALLIMKVVGVVLVILAQVVYLCHSMAWQPHQHPLLSHIQPIKLQKDRTEELRRDKSLRFVDWFEASGPDASCEIPAGVLDSSILQDGDEKDLPDINEGGVQSKMSRIDVCRKASPGDEKCICARKPFSRKEYKLECGVCSDPCALEFIPRDETKRSSMKQMMTEDLKQLLMESFFQEVLNTRRKK</sequence>
<accession>A0A553PJE8</accession>
<keyword evidence="1" id="KW-0812">Transmembrane</keyword>
<protein>
    <submittedName>
        <fullName evidence="2">Uncharacterized protein</fullName>
    </submittedName>
</protein>
<gene>
    <name evidence="2" type="ORF">TCAL_14385</name>
</gene>
<organism evidence="2 3">
    <name type="scientific">Tigriopus californicus</name>
    <name type="common">Marine copepod</name>
    <dbReference type="NCBI Taxonomy" id="6832"/>
    <lineage>
        <taxon>Eukaryota</taxon>
        <taxon>Metazoa</taxon>
        <taxon>Ecdysozoa</taxon>
        <taxon>Arthropoda</taxon>
        <taxon>Crustacea</taxon>
        <taxon>Multicrustacea</taxon>
        <taxon>Hexanauplia</taxon>
        <taxon>Copepoda</taxon>
        <taxon>Harpacticoida</taxon>
        <taxon>Harpacticidae</taxon>
        <taxon>Tigriopus</taxon>
    </lineage>
</organism>
<evidence type="ECO:0000313" key="2">
    <source>
        <dbReference type="EMBL" id="TRY77811.1"/>
    </source>
</evidence>
<feature type="transmembrane region" description="Helical" evidence="1">
    <location>
        <begin position="43"/>
        <end position="65"/>
    </location>
</feature>
<dbReference type="EMBL" id="VCGU01000003">
    <property type="protein sequence ID" value="TRY77811.1"/>
    <property type="molecule type" value="Genomic_DNA"/>
</dbReference>
<keyword evidence="1" id="KW-0472">Membrane</keyword>
<dbReference type="AlphaFoldDB" id="A0A553PJE8"/>
<dbReference type="Proteomes" id="UP000318571">
    <property type="component" value="Chromosome 11"/>
</dbReference>
<evidence type="ECO:0000313" key="3">
    <source>
        <dbReference type="Proteomes" id="UP000318571"/>
    </source>
</evidence>
<keyword evidence="3" id="KW-1185">Reference proteome</keyword>
<proteinExistence type="predicted"/>
<reference evidence="2 3" key="1">
    <citation type="journal article" date="2018" name="Nat. Ecol. Evol.">
        <title>Genomic signatures of mitonuclear coevolution across populations of Tigriopus californicus.</title>
        <authorList>
            <person name="Barreto F.S."/>
            <person name="Watson E.T."/>
            <person name="Lima T.G."/>
            <person name="Willett C.S."/>
            <person name="Edmands S."/>
            <person name="Li W."/>
            <person name="Burton R.S."/>
        </authorList>
    </citation>
    <scope>NUCLEOTIDE SEQUENCE [LARGE SCALE GENOMIC DNA]</scope>
    <source>
        <strain evidence="2 3">San Diego</strain>
    </source>
</reference>